<comment type="caution">
    <text evidence="5">The sequence shown here is derived from an EMBL/GenBank/DDBJ whole genome shotgun (WGS) entry which is preliminary data.</text>
</comment>
<protein>
    <submittedName>
        <fullName evidence="5">Uncharacterized protein</fullName>
    </submittedName>
</protein>
<keyword evidence="6" id="KW-1185">Reference proteome</keyword>
<dbReference type="Pfam" id="PF13855">
    <property type="entry name" value="LRR_8"/>
    <property type="match status" value="2"/>
</dbReference>
<evidence type="ECO:0000256" key="4">
    <source>
        <dbReference type="SAM" id="SignalP"/>
    </source>
</evidence>
<dbReference type="Proteomes" id="UP000663879">
    <property type="component" value="Unassembled WGS sequence"/>
</dbReference>
<dbReference type="Gene3D" id="3.80.10.10">
    <property type="entry name" value="Ribonuclease Inhibitor"/>
    <property type="match status" value="2"/>
</dbReference>
<feature type="transmembrane region" description="Helical" evidence="3">
    <location>
        <begin position="549"/>
        <end position="573"/>
    </location>
</feature>
<keyword evidence="4" id="KW-0732">Signal</keyword>
<dbReference type="InterPro" id="IPR050333">
    <property type="entry name" value="SLRP"/>
</dbReference>
<accession>A0A813LYG0</accession>
<proteinExistence type="predicted"/>
<evidence type="ECO:0000313" key="5">
    <source>
        <dbReference type="EMBL" id="CAF0711077.1"/>
    </source>
</evidence>
<dbReference type="AlphaFoldDB" id="A0A813LYG0"/>
<feature type="chain" id="PRO_5032676756" evidence="4">
    <location>
        <begin position="18"/>
        <end position="579"/>
    </location>
</feature>
<reference evidence="5" key="1">
    <citation type="submission" date="2021-02" db="EMBL/GenBank/DDBJ databases">
        <authorList>
            <person name="Nowell W R."/>
        </authorList>
    </citation>
    <scope>NUCLEOTIDE SEQUENCE</scope>
    <source>
        <strain evidence="5">Ploen Becks lab</strain>
    </source>
</reference>
<dbReference type="EMBL" id="CAJNOC010000061">
    <property type="protein sequence ID" value="CAF0711077.1"/>
    <property type="molecule type" value="Genomic_DNA"/>
</dbReference>
<dbReference type="InterPro" id="IPR001611">
    <property type="entry name" value="Leu-rich_rpt"/>
</dbReference>
<dbReference type="InterPro" id="IPR032675">
    <property type="entry name" value="LRR_dom_sf"/>
</dbReference>
<keyword evidence="3" id="KW-1133">Transmembrane helix</keyword>
<keyword evidence="1" id="KW-0433">Leucine-rich repeat</keyword>
<name>A0A813LYG0_9BILA</name>
<dbReference type="SUPFAM" id="SSF52058">
    <property type="entry name" value="L domain-like"/>
    <property type="match status" value="2"/>
</dbReference>
<evidence type="ECO:0000313" key="6">
    <source>
        <dbReference type="Proteomes" id="UP000663879"/>
    </source>
</evidence>
<dbReference type="SMART" id="SM00369">
    <property type="entry name" value="LRR_TYP"/>
    <property type="match status" value="5"/>
</dbReference>
<organism evidence="5 6">
    <name type="scientific">Brachionus calyciflorus</name>
    <dbReference type="NCBI Taxonomy" id="104777"/>
    <lineage>
        <taxon>Eukaryota</taxon>
        <taxon>Metazoa</taxon>
        <taxon>Spiralia</taxon>
        <taxon>Gnathifera</taxon>
        <taxon>Rotifera</taxon>
        <taxon>Eurotatoria</taxon>
        <taxon>Monogononta</taxon>
        <taxon>Pseudotrocha</taxon>
        <taxon>Ploima</taxon>
        <taxon>Brachionidae</taxon>
        <taxon>Brachionus</taxon>
    </lineage>
</organism>
<dbReference type="OrthoDB" id="1394818at2759"/>
<dbReference type="PANTHER" id="PTHR45712">
    <property type="entry name" value="AGAP008170-PA"/>
    <property type="match status" value="1"/>
</dbReference>
<dbReference type="PANTHER" id="PTHR45712:SF22">
    <property type="entry name" value="INSULIN-LIKE GROWTH FACTOR-BINDING PROTEIN COMPLEX ACID LABILE SUBUNIT"/>
    <property type="match status" value="1"/>
</dbReference>
<evidence type="ECO:0000256" key="2">
    <source>
        <dbReference type="ARBA" id="ARBA00022737"/>
    </source>
</evidence>
<feature type="signal peptide" evidence="4">
    <location>
        <begin position="1"/>
        <end position="17"/>
    </location>
</feature>
<evidence type="ECO:0000256" key="1">
    <source>
        <dbReference type="ARBA" id="ARBA00022614"/>
    </source>
</evidence>
<dbReference type="InterPro" id="IPR003591">
    <property type="entry name" value="Leu-rich_rpt_typical-subtyp"/>
</dbReference>
<keyword evidence="2" id="KW-0677">Repeat</keyword>
<keyword evidence="3" id="KW-0812">Transmembrane</keyword>
<sequence length="579" mass="67890">MISISLFFLVLVRPAYVLINPNSDKDCKNVQSLNDLPRFFSYILLPRYKITSKFRNVLRCENDEEITHFKVDSHLIMVETKDKTIDKIPTKLQNHHYLVITLTHNKITNIPENAFAGDNLSGLDLSHNQIEFVSKNAFSNLKAIVHINLSFNKIKSFDAFIYVKVINPMMLDLSKFFHIFLDNNLELEHFFFNSSFEMNKYKYRISLNDTKVRSFNYIYYIHVYSRKSYEGLKYLDDPYTTIYLGDKNIGYYQIESNHPINRNIYSQCETPILDLFLREKDSLLETNYTSANRMLNRHPKLKIIQNLSNFDFSFNKLTKLDQDDYYPSSVQIINLSHNLIEFISPKTFLGLVNLKKLLLNNNMLKNVDSIQIESSKLFYLDLSKNLIVKINEILLISNVDLNISIYLDNNKISKLPNIIGNIKRLSILSVTNQSKQLNFLRLNFPFILSSDLSPIISLLDLSSNNLRKFSNDLFCYLGQENNLTIDKIDLRSNPIDLESLECLKEFQFPEYNIQILHENSKNKKNYSNCFISDEMDCEFRFEEVIYHRIGAMFLDIFLTLLIALHLIITCFIIKIKFLS</sequence>
<dbReference type="PROSITE" id="PS51450">
    <property type="entry name" value="LRR"/>
    <property type="match status" value="1"/>
</dbReference>
<keyword evidence="3" id="KW-0472">Membrane</keyword>
<evidence type="ECO:0000256" key="3">
    <source>
        <dbReference type="SAM" id="Phobius"/>
    </source>
</evidence>
<gene>
    <name evidence="5" type="ORF">OXX778_LOCUS1057</name>
</gene>